<name>A0ACB6R2F4_9PLEO</name>
<evidence type="ECO:0000313" key="1">
    <source>
        <dbReference type="EMBL" id="KAF2472692.1"/>
    </source>
</evidence>
<gene>
    <name evidence="1" type="ORF">BDR25DRAFT_353010</name>
</gene>
<protein>
    <submittedName>
        <fullName evidence="1">Uncharacterized protein</fullName>
    </submittedName>
</protein>
<dbReference type="EMBL" id="MU003501">
    <property type="protein sequence ID" value="KAF2472692.1"/>
    <property type="molecule type" value="Genomic_DNA"/>
</dbReference>
<proteinExistence type="predicted"/>
<organism evidence="1 2">
    <name type="scientific">Lindgomyces ingoldianus</name>
    <dbReference type="NCBI Taxonomy" id="673940"/>
    <lineage>
        <taxon>Eukaryota</taxon>
        <taxon>Fungi</taxon>
        <taxon>Dikarya</taxon>
        <taxon>Ascomycota</taxon>
        <taxon>Pezizomycotina</taxon>
        <taxon>Dothideomycetes</taxon>
        <taxon>Pleosporomycetidae</taxon>
        <taxon>Pleosporales</taxon>
        <taxon>Lindgomycetaceae</taxon>
        <taxon>Lindgomyces</taxon>
    </lineage>
</organism>
<sequence length="657" mass="73080">MTRLGFPARNLGSILTTSKLLNSVNVTLSILRIRKLCLVYCVDVNVLTATTDFHIPLTKLHSRLPSINDAWQPIRTRNLTGRARESVSKLRSLLQVGSSAAPAGLQTGAMRPMRGVSDANPADASPSRTDYRTLGAHYVSAASLSSELANILSSSESSLDLRRVITMNGGPVASKAIHISNRHFVEDASTDLPANVTRFFIDYECLGLIEGTIRIKRFFLSWYLSLSAPSFNHILFLIRTKTHSATSPSNQSKLLVVNEASMVSACQAWNGPNLKPGRRMRVEQYVRRRWNGLEYLATYLLVENDTKIGLEDRPAARGLQRGFVEVGEPQEDQAINISFADENSTEMSPRYVGEAYIVVDSSTCLLSAHYRSLPVTLDLCSGNVVDAFHIGIQRATVSTVGLAVHLVLFQNGNRLPVPLAIILMQQSHYVFHNIRNSMYRCKPMMSYNRDREEVFEESSKIVKQVRRFISGGDPRISIVGQRRSSIHSCPNPAEKEHQAARYWEEKLVGFTRRKQLPISSPHWDFRRVGMAPGPGTHTQRCPRQHARGGKALISLFVLRPCLAMQLTECDPCLLANTMMQSSSPADDRPFAQHCSGLYPKPGHIALRSEGSRTGTKATHFRQRLGEFGAVWSLCCLILGFSLFSLKQEAYPCSRLPG</sequence>
<comment type="caution">
    <text evidence="1">The sequence shown here is derived from an EMBL/GenBank/DDBJ whole genome shotgun (WGS) entry which is preliminary data.</text>
</comment>
<keyword evidence="2" id="KW-1185">Reference proteome</keyword>
<reference evidence="1" key="1">
    <citation type="journal article" date="2020" name="Stud. Mycol.">
        <title>101 Dothideomycetes genomes: a test case for predicting lifestyles and emergence of pathogens.</title>
        <authorList>
            <person name="Haridas S."/>
            <person name="Albert R."/>
            <person name="Binder M."/>
            <person name="Bloem J."/>
            <person name="Labutti K."/>
            <person name="Salamov A."/>
            <person name="Andreopoulos B."/>
            <person name="Baker S."/>
            <person name="Barry K."/>
            <person name="Bills G."/>
            <person name="Bluhm B."/>
            <person name="Cannon C."/>
            <person name="Castanera R."/>
            <person name="Culley D."/>
            <person name="Daum C."/>
            <person name="Ezra D."/>
            <person name="Gonzalez J."/>
            <person name="Henrissat B."/>
            <person name="Kuo A."/>
            <person name="Liang C."/>
            <person name="Lipzen A."/>
            <person name="Lutzoni F."/>
            <person name="Magnuson J."/>
            <person name="Mondo S."/>
            <person name="Nolan M."/>
            <person name="Ohm R."/>
            <person name="Pangilinan J."/>
            <person name="Park H.-J."/>
            <person name="Ramirez L."/>
            <person name="Alfaro M."/>
            <person name="Sun H."/>
            <person name="Tritt A."/>
            <person name="Yoshinaga Y."/>
            <person name="Zwiers L.-H."/>
            <person name="Turgeon B."/>
            <person name="Goodwin S."/>
            <person name="Spatafora J."/>
            <person name="Crous P."/>
            <person name="Grigoriev I."/>
        </authorList>
    </citation>
    <scope>NUCLEOTIDE SEQUENCE</scope>
    <source>
        <strain evidence="1">ATCC 200398</strain>
    </source>
</reference>
<accession>A0ACB6R2F4</accession>
<evidence type="ECO:0000313" key="2">
    <source>
        <dbReference type="Proteomes" id="UP000799755"/>
    </source>
</evidence>
<dbReference type="Proteomes" id="UP000799755">
    <property type="component" value="Unassembled WGS sequence"/>
</dbReference>